<evidence type="ECO:0000256" key="2">
    <source>
        <dbReference type="SAM" id="Phobius"/>
    </source>
</evidence>
<dbReference type="AlphaFoldDB" id="A0A1I6RSJ6"/>
<sequence length="344" mass="35835">MRPDRASGLTGAALLAACVIVTGMPAHAQSAPVDVCDVEDSDLAELSGLASDGSHWYAVGDGGSAVQVFVLDPQTCEVVSERTSPVDPYDVEDLALAPDGSVWLADTGDNRHDRKTVALHVVPPGGGSTLYRMSYPDSPHDAEALLLDRAGVPYLVTKEPLGWAGVYRPAQPLDPNATVPMERVGTVSLRATKTPGGPLDGSMGSVLVTGGSVSADGTLVALRTYTEAYVYRSPNADVLEALRGEPVRIPLPNEEQGEAIAWEPDGGLLSGSEGNEPIRRVSGADGGPSDETEANPAPGGGDQAQSDQDQPANEDGMSTGRSLLFAGVIAALLVYLVGWRRRRS</sequence>
<keyword evidence="3" id="KW-0732">Signal</keyword>
<feature type="region of interest" description="Disordered" evidence="1">
    <location>
        <begin position="254"/>
        <end position="318"/>
    </location>
</feature>
<evidence type="ECO:0000313" key="5">
    <source>
        <dbReference type="Proteomes" id="UP000198852"/>
    </source>
</evidence>
<reference evidence="5" key="1">
    <citation type="submission" date="2016-10" db="EMBL/GenBank/DDBJ databases">
        <authorList>
            <person name="Varghese N."/>
            <person name="Submissions S."/>
        </authorList>
    </citation>
    <scope>NUCLEOTIDE SEQUENCE [LARGE SCALE GENOMIC DNA]</scope>
    <source>
        <strain evidence="5">DSM 44771</strain>
    </source>
</reference>
<feature type="signal peptide" evidence="3">
    <location>
        <begin position="1"/>
        <end position="28"/>
    </location>
</feature>
<evidence type="ECO:0000256" key="1">
    <source>
        <dbReference type="SAM" id="MobiDB-lite"/>
    </source>
</evidence>
<dbReference type="Proteomes" id="UP000198852">
    <property type="component" value="Unassembled WGS sequence"/>
</dbReference>
<keyword evidence="2" id="KW-0472">Membrane</keyword>
<dbReference type="SUPFAM" id="SSF50969">
    <property type="entry name" value="YVTN repeat-like/Quinoprotein amine dehydrogenase"/>
    <property type="match status" value="1"/>
</dbReference>
<evidence type="ECO:0008006" key="6">
    <source>
        <dbReference type="Google" id="ProtNLM"/>
    </source>
</evidence>
<organism evidence="4 5">
    <name type="scientific">Saccharopolyspora flava</name>
    <dbReference type="NCBI Taxonomy" id="95161"/>
    <lineage>
        <taxon>Bacteria</taxon>
        <taxon>Bacillati</taxon>
        <taxon>Actinomycetota</taxon>
        <taxon>Actinomycetes</taxon>
        <taxon>Pseudonocardiales</taxon>
        <taxon>Pseudonocardiaceae</taxon>
        <taxon>Saccharopolyspora</taxon>
    </lineage>
</organism>
<dbReference type="STRING" id="95161.SAMN05660874_02574"/>
<dbReference type="EMBL" id="FOZX01000003">
    <property type="protein sequence ID" value="SFS67438.1"/>
    <property type="molecule type" value="Genomic_DNA"/>
</dbReference>
<dbReference type="PROSITE" id="PS51257">
    <property type="entry name" value="PROKAR_LIPOPROTEIN"/>
    <property type="match status" value="1"/>
</dbReference>
<keyword evidence="2" id="KW-1133">Transmembrane helix</keyword>
<keyword evidence="2" id="KW-0812">Transmembrane</keyword>
<dbReference type="InterPro" id="IPR011044">
    <property type="entry name" value="Quino_amine_DH_bsu"/>
</dbReference>
<name>A0A1I6RSJ6_9PSEU</name>
<accession>A0A1I6RSJ6</accession>
<gene>
    <name evidence="4" type="ORF">SAMN05660874_02574</name>
</gene>
<evidence type="ECO:0000313" key="4">
    <source>
        <dbReference type="EMBL" id="SFS67438.1"/>
    </source>
</evidence>
<dbReference type="RefSeq" id="WP_093416618.1">
    <property type="nucleotide sequence ID" value="NZ_FOZX01000003.1"/>
</dbReference>
<proteinExistence type="predicted"/>
<protein>
    <recommendedName>
        <fullName evidence="6">MYXO-CTERM domain-containing protein</fullName>
    </recommendedName>
</protein>
<keyword evidence="5" id="KW-1185">Reference proteome</keyword>
<feature type="transmembrane region" description="Helical" evidence="2">
    <location>
        <begin position="322"/>
        <end position="339"/>
    </location>
</feature>
<evidence type="ECO:0000256" key="3">
    <source>
        <dbReference type="SAM" id="SignalP"/>
    </source>
</evidence>
<feature type="chain" id="PRO_5011459618" description="MYXO-CTERM domain-containing protein" evidence="3">
    <location>
        <begin position="29"/>
        <end position="344"/>
    </location>
</feature>
<dbReference type="OrthoDB" id="9801244at2"/>